<dbReference type="AlphaFoldDB" id="A0A2M8KQZ0"/>
<name>A0A2M8KQZ0_9BACT</name>
<dbReference type="Pfam" id="PF00702">
    <property type="entry name" value="Hydrolase"/>
    <property type="match status" value="1"/>
</dbReference>
<evidence type="ECO:0008006" key="3">
    <source>
        <dbReference type="Google" id="ProtNLM"/>
    </source>
</evidence>
<comment type="caution">
    <text evidence="1">The sequence shown here is derived from an EMBL/GenBank/DDBJ whole genome shotgun (WGS) entry which is preliminary data.</text>
</comment>
<proteinExistence type="predicted"/>
<evidence type="ECO:0000313" key="2">
    <source>
        <dbReference type="Proteomes" id="UP000229554"/>
    </source>
</evidence>
<sequence length="211" mass="24232">MLKTMIKFIYFDVGGVVIRDFSCTNKWEELRRNIGIKADQDEAFDTFFDVYEKEVCVGMDIETLLPLMEKELGCSFPNGYSFLQDFVNRFEKNETIVPVIASIPKDIRIGLLTNMYPGMLNAINKKMLMPKIEWDIVIDSSIEKVRKPQKAMFELAQKRAGLAPDQILFVENGKKHVDAAKEVGWSTFLYDSSDYVKASEDLTRIISALKY</sequence>
<dbReference type="SFLD" id="SFLDG01129">
    <property type="entry name" value="C1.5:_HAD__Beta-PGM__Phosphata"/>
    <property type="match status" value="1"/>
</dbReference>
<dbReference type="EMBL" id="PFED01000227">
    <property type="protein sequence ID" value="PJE62323.1"/>
    <property type="molecule type" value="Genomic_DNA"/>
</dbReference>
<dbReference type="SFLD" id="SFLDS00003">
    <property type="entry name" value="Haloacid_Dehalogenase"/>
    <property type="match status" value="1"/>
</dbReference>
<accession>A0A2M8KQZ0</accession>
<organism evidence="1 2">
    <name type="scientific">Candidatus Roizmanbacteria bacterium CG10_big_fil_rev_8_21_14_0_10_39_6</name>
    <dbReference type="NCBI Taxonomy" id="1974853"/>
    <lineage>
        <taxon>Bacteria</taxon>
        <taxon>Candidatus Roizmaniibacteriota</taxon>
    </lineage>
</organism>
<dbReference type="InterPro" id="IPR006439">
    <property type="entry name" value="HAD-SF_hydro_IA"/>
</dbReference>
<dbReference type="Gene3D" id="3.40.50.1000">
    <property type="entry name" value="HAD superfamily/HAD-like"/>
    <property type="match status" value="1"/>
</dbReference>
<dbReference type="PANTHER" id="PTHR43611:SF3">
    <property type="entry name" value="FLAVIN MONONUCLEOTIDE HYDROLASE 1, CHLOROPLATIC"/>
    <property type="match status" value="1"/>
</dbReference>
<dbReference type="InterPro" id="IPR036412">
    <property type="entry name" value="HAD-like_sf"/>
</dbReference>
<dbReference type="NCBIfam" id="TIGR01509">
    <property type="entry name" value="HAD-SF-IA-v3"/>
    <property type="match status" value="1"/>
</dbReference>
<dbReference type="SUPFAM" id="SSF56784">
    <property type="entry name" value="HAD-like"/>
    <property type="match status" value="1"/>
</dbReference>
<reference evidence="2" key="1">
    <citation type="submission" date="2017-09" db="EMBL/GenBank/DDBJ databases">
        <title>Depth-based differentiation of microbial function through sediment-hosted aquifers and enrichment of novel symbionts in the deep terrestrial subsurface.</title>
        <authorList>
            <person name="Probst A.J."/>
            <person name="Ladd B."/>
            <person name="Jarett J.K."/>
            <person name="Geller-Mcgrath D.E."/>
            <person name="Sieber C.M.K."/>
            <person name="Emerson J.B."/>
            <person name="Anantharaman K."/>
            <person name="Thomas B.C."/>
            <person name="Malmstrom R."/>
            <person name="Stieglmeier M."/>
            <person name="Klingl A."/>
            <person name="Woyke T."/>
            <person name="Ryan C.M."/>
            <person name="Banfield J.F."/>
        </authorList>
    </citation>
    <scope>NUCLEOTIDE SEQUENCE [LARGE SCALE GENOMIC DNA]</scope>
</reference>
<dbReference type="InterPro" id="IPR023214">
    <property type="entry name" value="HAD_sf"/>
</dbReference>
<protein>
    <recommendedName>
        <fullName evidence="3">HAD family phosphatase</fullName>
    </recommendedName>
</protein>
<evidence type="ECO:0000313" key="1">
    <source>
        <dbReference type="EMBL" id="PJE62323.1"/>
    </source>
</evidence>
<dbReference type="PANTHER" id="PTHR43611">
    <property type="entry name" value="ALPHA-D-GLUCOSE 1-PHOSPHATE PHOSPHATASE"/>
    <property type="match status" value="1"/>
</dbReference>
<dbReference type="Proteomes" id="UP000229554">
    <property type="component" value="Unassembled WGS sequence"/>
</dbReference>
<gene>
    <name evidence="1" type="ORF">COU88_05675</name>
</gene>